<evidence type="ECO:0000256" key="5">
    <source>
        <dbReference type="ARBA" id="ARBA00023002"/>
    </source>
</evidence>
<feature type="binding site" evidence="9">
    <location>
        <begin position="235"/>
        <end position="242"/>
    </location>
    <ligand>
        <name>NAD(+)</name>
        <dbReference type="ChEBI" id="CHEBI:57540"/>
    </ligand>
</feature>
<organism evidence="16 17">
    <name type="scientific">Triparma columacea</name>
    <dbReference type="NCBI Taxonomy" id="722753"/>
    <lineage>
        <taxon>Eukaryota</taxon>
        <taxon>Sar</taxon>
        <taxon>Stramenopiles</taxon>
        <taxon>Ochrophyta</taxon>
        <taxon>Bolidophyceae</taxon>
        <taxon>Parmales</taxon>
        <taxon>Triparmaceae</taxon>
        <taxon>Triparma</taxon>
    </lineage>
</organism>
<dbReference type="SUPFAM" id="SSF55424">
    <property type="entry name" value="FAD/NAD-linked reductases, dimerisation (C-terminal) domain"/>
    <property type="match status" value="1"/>
</dbReference>
<dbReference type="Gene3D" id="3.30.390.30">
    <property type="match status" value="1"/>
</dbReference>
<evidence type="ECO:0000256" key="8">
    <source>
        <dbReference type="PIRSR" id="PIRSR000350-2"/>
    </source>
</evidence>
<dbReference type="InterPro" id="IPR036188">
    <property type="entry name" value="FAD/NAD-bd_sf"/>
</dbReference>
<keyword evidence="4 9" id="KW-0274">FAD</keyword>
<protein>
    <recommendedName>
        <fullName evidence="12">Glutathione reductase</fullName>
        <ecNumber evidence="12">1.8.1.7</ecNumber>
    </recommendedName>
</protein>
<dbReference type="NCBIfam" id="TIGR01421">
    <property type="entry name" value="gluta_reduc_1"/>
    <property type="match status" value="1"/>
</dbReference>
<evidence type="ECO:0000313" key="17">
    <source>
        <dbReference type="Proteomes" id="UP001165065"/>
    </source>
</evidence>
<dbReference type="InterPro" id="IPR006322">
    <property type="entry name" value="Glutathione_Rdtase_euk/bac"/>
</dbReference>
<evidence type="ECO:0000256" key="6">
    <source>
        <dbReference type="ARBA" id="ARBA00023157"/>
    </source>
</evidence>
<dbReference type="PRINTS" id="PR00411">
    <property type="entry name" value="PNDRDTASEI"/>
</dbReference>
<sequence length="545" mass="57500">MNLITSTTFMIIIGVIARASSLAFTNISSHSHLLSKHLPPRTLVRPSTTLSMSSSPPSSSSPPYDLLVIGGGSGGIATARRAAQYGAKVAVVERGRMGGTCVNVGCVPKKVMWNAAACMEVLHDMKNFGFKGGAEFDWGFLKGRRDAYVKRLNGIYDTNLKNSAVVKIEGLARLREGGVTVATSTGEVEIDAKNVLLAVGGYPIFPPGDGISENAISSDGFFDLPDLPKKAVVVGAGYIAVELAGVLNTLGSDVTLVLRKDKALREFDDLIRDTLDSEMLRQGISILRNTGGVKSIAETAGSKTVTCADGSVVEGVDCVLMATGRAPLTEPLGLEEAGVSQGPRGHVIVDEYSETTKKGVYALGDVCGNVELTPMAIAAGRRLADRLFGNVKDAKVSYDLVPTVVFSHPPIGTIGLSEEQAKAKYGEDNVKVYRSKFANLWYGVFDIPFDEKPPTAMKMVTVGDNEQVVGLHVIGTAADEMMQGFGVAMKMGATKADFDSSVAIHPTASEEFVTLAPWGLGPQESGAKVSPLNGADVSPKVQSKL</sequence>
<dbReference type="GO" id="GO:0004362">
    <property type="term" value="F:glutathione-disulfide reductase (NADPH) activity"/>
    <property type="evidence" value="ECO:0007669"/>
    <property type="project" value="UniProtKB-EC"/>
</dbReference>
<dbReference type="InterPro" id="IPR004099">
    <property type="entry name" value="Pyr_nucl-diS_OxRdtase_dimer"/>
</dbReference>
<reference evidence="17" key="1">
    <citation type="journal article" date="2023" name="Commun. Biol.">
        <title>Genome analysis of Parmales, the sister group of diatoms, reveals the evolutionary specialization of diatoms from phago-mixotrophs to photoautotrophs.</title>
        <authorList>
            <person name="Ban H."/>
            <person name="Sato S."/>
            <person name="Yoshikawa S."/>
            <person name="Yamada K."/>
            <person name="Nakamura Y."/>
            <person name="Ichinomiya M."/>
            <person name="Sato N."/>
            <person name="Blanc-Mathieu R."/>
            <person name="Endo H."/>
            <person name="Kuwata A."/>
            <person name="Ogata H."/>
        </authorList>
    </citation>
    <scope>NUCLEOTIDE SEQUENCE [LARGE SCALE GENOMIC DNA]</scope>
</reference>
<dbReference type="OrthoDB" id="5956163at2759"/>
<feature type="region of interest" description="Disordered" evidence="13">
    <location>
        <begin position="526"/>
        <end position="545"/>
    </location>
</feature>
<dbReference type="InterPro" id="IPR046952">
    <property type="entry name" value="GSHR/TRXR-like"/>
</dbReference>
<comment type="subunit">
    <text evidence="2">Homodimer.</text>
</comment>
<evidence type="ECO:0000256" key="2">
    <source>
        <dbReference type="ARBA" id="ARBA00011738"/>
    </source>
</evidence>
<dbReference type="GO" id="GO:0005829">
    <property type="term" value="C:cytosol"/>
    <property type="evidence" value="ECO:0007669"/>
    <property type="project" value="TreeGrafter"/>
</dbReference>
<dbReference type="Pfam" id="PF07992">
    <property type="entry name" value="Pyr_redox_2"/>
    <property type="match status" value="1"/>
</dbReference>
<dbReference type="SUPFAM" id="SSF51905">
    <property type="entry name" value="FAD/NAD(P)-binding domain"/>
    <property type="match status" value="1"/>
</dbReference>
<dbReference type="GO" id="GO:0045454">
    <property type="term" value="P:cell redox homeostasis"/>
    <property type="evidence" value="ECO:0007669"/>
    <property type="project" value="InterPro"/>
</dbReference>
<feature type="active site" description="Proton acceptor" evidence="8">
    <location>
        <position position="505"/>
    </location>
</feature>
<dbReference type="GO" id="GO:0005739">
    <property type="term" value="C:mitochondrion"/>
    <property type="evidence" value="ECO:0007669"/>
    <property type="project" value="TreeGrafter"/>
</dbReference>
<keyword evidence="3 11" id="KW-0285">Flavoprotein</keyword>
<keyword evidence="5 11" id="KW-0560">Oxidoreductase</keyword>
<keyword evidence="9" id="KW-0547">Nucleotide-binding</keyword>
<comment type="subcellular location">
    <subcellularLocation>
        <location evidence="12">Cytoplasm</location>
    </subcellularLocation>
</comment>
<feature type="disulfide bond" description="Redox-active" evidence="10">
    <location>
        <begin position="101"/>
        <end position="106"/>
    </location>
</feature>
<feature type="binding site" evidence="9">
    <location>
        <position position="110"/>
    </location>
    <ligand>
        <name>FAD</name>
        <dbReference type="ChEBI" id="CHEBI:57692"/>
    </ligand>
</feature>
<dbReference type="EC" id="1.8.1.7" evidence="12"/>
<name>A0A9W7L9X2_9STRA</name>
<dbReference type="EMBL" id="BRYA01000171">
    <property type="protein sequence ID" value="GMI42380.1"/>
    <property type="molecule type" value="Genomic_DNA"/>
</dbReference>
<feature type="binding site" evidence="9">
    <location>
        <position position="365"/>
    </location>
    <ligand>
        <name>FAD</name>
        <dbReference type="ChEBI" id="CHEBI:57692"/>
    </ligand>
</feature>
<evidence type="ECO:0000256" key="1">
    <source>
        <dbReference type="ARBA" id="ARBA00007532"/>
    </source>
</evidence>
<comment type="similarity">
    <text evidence="1 11">Belongs to the class-I pyridine nucleotide-disulfide oxidoreductase family.</text>
</comment>
<evidence type="ECO:0000259" key="15">
    <source>
        <dbReference type="Pfam" id="PF07992"/>
    </source>
</evidence>
<comment type="function">
    <text evidence="12">Catalyzes the reduction of glutathione disulfide (GSSG) to reduced glutathione (GSH). Constitutes the major mechanism to maintain a high GSH:GSSG ratio in the cytosol.</text>
</comment>
<keyword evidence="12" id="KW-0521">NADP</keyword>
<keyword evidence="6" id="KW-1015">Disulfide bond</keyword>
<dbReference type="FunFam" id="3.30.390.30:FF:000003">
    <property type="entry name" value="Glutathione reductase"/>
    <property type="match status" value="1"/>
</dbReference>
<keyword evidence="17" id="KW-1185">Reference proteome</keyword>
<dbReference type="GO" id="GO:0034599">
    <property type="term" value="P:cellular response to oxidative stress"/>
    <property type="evidence" value="ECO:0007669"/>
    <property type="project" value="TreeGrafter"/>
</dbReference>
<evidence type="ECO:0000256" key="7">
    <source>
        <dbReference type="ARBA" id="ARBA00023284"/>
    </source>
</evidence>
<evidence type="ECO:0000256" key="4">
    <source>
        <dbReference type="ARBA" id="ARBA00022827"/>
    </source>
</evidence>
<dbReference type="Pfam" id="PF02852">
    <property type="entry name" value="Pyr_redox_dim"/>
    <property type="match status" value="1"/>
</dbReference>
<keyword evidence="7 11" id="KW-0676">Redox-active center</keyword>
<evidence type="ECO:0000256" key="13">
    <source>
        <dbReference type="SAM" id="MobiDB-lite"/>
    </source>
</evidence>
<proteinExistence type="inferred from homology"/>
<dbReference type="GO" id="GO:0050661">
    <property type="term" value="F:NADP binding"/>
    <property type="evidence" value="ECO:0007669"/>
    <property type="project" value="InterPro"/>
</dbReference>
<evidence type="ECO:0000256" key="9">
    <source>
        <dbReference type="PIRSR" id="PIRSR000350-3"/>
    </source>
</evidence>
<comment type="catalytic activity">
    <reaction evidence="12">
        <text>2 glutathione + NADP(+) = glutathione disulfide + NADPH + H(+)</text>
        <dbReference type="Rhea" id="RHEA:11740"/>
        <dbReference type="ChEBI" id="CHEBI:15378"/>
        <dbReference type="ChEBI" id="CHEBI:57783"/>
        <dbReference type="ChEBI" id="CHEBI:57925"/>
        <dbReference type="ChEBI" id="CHEBI:58297"/>
        <dbReference type="ChEBI" id="CHEBI:58349"/>
        <dbReference type="EC" id="1.8.1.7"/>
    </reaction>
</comment>
<comment type="caution">
    <text evidence="16">The sequence shown here is derived from an EMBL/GenBank/DDBJ whole genome shotgun (WGS) entry which is preliminary data.</text>
</comment>
<keyword evidence="9" id="KW-0520">NAD</keyword>
<evidence type="ECO:0000256" key="3">
    <source>
        <dbReference type="ARBA" id="ARBA00022630"/>
    </source>
</evidence>
<evidence type="ECO:0000256" key="11">
    <source>
        <dbReference type="RuleBase" id="RU003691"/>
    </source>
</evidence>
<dbReference type="InterPro" id="IPR023753">
    <property type="entry name" value="FAD/NAD-binding_dom"/>
</dbReference>
<evidence type="ECO:0000259" key="14">
    <source>
        <dbReference type="Pfam" id="PF02852"/>
    </source>
</evidence>
<dbReference type="Proteomes" id="UP001165065">
    <property type="component" value="Unassembled WGS sequence"/>
</dbReference>
<dbReference type="NCBIfam" id="NF004776">
    <property type="entry name" value="PRK06116.1"/>
    <property type="match status" value="1"/>
</dbReference>
<dbReference type="PRINTS" id="PR00368">
    <property type="entry name" value="FADPNR"/>
</dbReference>
<dbReference type="Gene3D" id="3.50.50.60">
    <property type="entry name" value="FAD/NAD(P)-binding domain"/>
    <property type="match status" value="2"/>
</dbReference>
<feature type="domain" description="Pyridine nucleotide-disulphide oxidoreductase dimerisation" evidence="14">
    <location>
        <begin position="401"/>
        <end position="515"/>
    </location>
</feature>
<comment type="cofactor">
    <cofactor evidence="9">
        <name>FAD</name>
        <dbReference type="ChEBI" id="CHEBI:57692"/>
    </cofactor>
    <text evidence="9">Binds 1 FAD per subunit.</text>
</comment>
<feature type="binding site" evidence="9">
    <location>
        <position position="324"/>
    </location>
    <ligand>
        <name>NAD(+)</name>
        <dbReference type="ChEBI" id="CHEBI:57540"/>
    </ligand>
</feature>
<dbReference type="FunFam" id="3.50.50.60:FF:000235">
    <property type="entry name" value="Glutathione reductase"/>
    <property type="match status" value="1"/>
</dbReference>
<dbReference type="PANTHER" id="PTHR42737">
    <property type="entry name" value="GLUTATHIONE REDUCTASE"/>
    <property type="match status" value="1"/>
</dbReference>
<dbReference type="PANTHER" id="PTHR42737:SF2">
    <property type="entry name" value="GLUTATHIONE REDUCTASE"/>
    <property type="match status" value="1"/>
</dbReference>
<dbReference type="InterPro" id="IPR001100">
    <property type="entry name" value="Pyr_nuc-diS_OxRdtase"/>
</dbReference>
<gene>
    <name evidence="16" type="ORF">TrCOL_g11586</name>
</gene>
<dbReference type="AlphaFoldDB" id="A0A9W7L9X2"/>
<dbReference type="PIRSF" id="PIRSF000350">
    <property type="entry name" value="Mercury_reductase_MerA"/>
    <property type="match status" value="1"/>
</dbReference>
<accession>A0A9W7L9X2</accession>
<dbReference type="PROSITE" id="PS00076">
    <property type="entry name" value="PYRIDINE_REDOX_1"/>
    <property type="match status" value="1"/>
</dbReference>
<dbReference type="InterPro" id="IPR016156">
    <property type="entry name" value="FAD/NAD-linked_Rdtase_dimer_sf"/>
</dbReference>
<dbReference type="InterPro" id="IPR012999">
    <property type="entry name" value="Pyr_OxRdtase_I_AS"/>
</dbReference>
<dbReference type="GO" id="GO:0050660">
    <property type="term" value="F:flavin adenine dinucleotide binding"/>
    <property type="evidence" value="ECO:0007669"/>
    <property type="project" value="InterPro"/>
</dbReference>
<evidence type="ECO:0000313" key="16">
    <source>
        <dbReference type="EMBL" id="GMI42380.1"/>
    </source>
</evidence>
<evidence type="ECO:0000256" key="10">
    <source>
        <dbReference type="PIRSR" id="PIRSR000350-4"/>
    </source>
</evidence>
<feature type="domain" description="FAD/NAD(P)-binding" evidence="15">
    <location>
        <begin position="64"/>
        <end position="380"/>
    </location>
</feature>
<evidence type="ECO:0000256" key="12">
    <source>
        <dbReference type="RuleBase" id="RU365016"/>
    </source>
</evidence>
<dbReference type="GO" id="GO:0006749">
    <property type="term" value="P:glutathione metabolic process"/>
    <property type="evidence" value="ECO:0007669"/>
    <property type="project" value="InterPro"/>
</dbReference>
<keyword evidence="12" id="KW-0963">Cytoplasm</keyword>